<protein>
    <recommendedName>
        <fullName evidence="14">2'-O-ribose RNA methyltransferase SPB1 homolog</fullName>
    </recommendedName>
</protein>
<evidence type="ECO:0000256" key="5">
    <source>
        <dbReference type="ARBA" id="ARBA00022679"/>
    </source>
</evidence>
<dbReference type="GO" id="GO:0030687">
    <property type="term" value="C:preribosome, large subunit precursor"/>
    <property type="evidence" value="ECO:0007669"/>
    <property type="project" value="TreeGrafter"/>
</dbReference>
<feature type="compositionally biased region" description="Acidic residues" evidence="8">
    <location>
        <begin position="618"/>
        <end position="634"/>
    </location>
</feature>
<dbReference type="Pfam" id="PF11861">
    <property type="entry name" value="DUF3381"/>
    <property type="match status" value="1"/>
</dbReference>
<evidence type="ECO:0000256" key="2">
    <source>
        <dbReference type="ARBA" id="ARBA00022517"/>
    </source>
</evidence>
<evidence type="ECO:0000256" key="6">
    <source>
        <dbReference type="ARBA" id="ARBA00022691"/>
    </source>
</evidence>
<name>A0AAV2PWS3_MEGNR</name>
<dbReference type="GO" id="GO:0008650">
    <property type="term" value="F:rRNA (uridine-2'-O-)-methyltransferase activity"/>
    <property type="evidence" value="ECO:0007669"/>
    <property type="project" value="TreeGrafter"/>
</dbReference>
<dbReference type="InterPro" id="IPR050082">
    <property type="entry name" value="RNA_methyltr_RlmE"/>
</dbReference>
<feature type="compositionally biased region" description="Acidic residues" evidence="8">
    <location>
        <begin position="453"/>
        <end position="465"/>
    </location>
</feature>
<dbReference type="InterPro" id="IPR029063">
    <property type="entry name" value="SAM-dependent_MTases_sf"/>
</dbReference>
<keyword evidence="6" id="KW-0949">S-adenosyl-L-methionine</keyword>
<dbReference type="PANTHER" id="PTHR10920:SF13">
    <property type="entry name" value="PRE-RRNA 2'-O-RIBOSE RNA METHYLTRANSFERASE FTSJ3"/>
    <property type="match status" value="1"/>
</dbReference>
<keyword evidence="13" id="KW-1185">Reference proteome</keyword>
<evidence type="ECO:0000259" key="11">
    <source>
        <dbReference type="Pfam" id="PF11861"/>
    </source>
</evidence>
<dbReference type="GO" id="GO:0000463">
    <property type="term" value="P:maturation of LSU-rRNA from tricistronic rRNA transcript (SSU-rRNA, 5.8S rRNA, LSU-rRNA)"/>
    <property type="evidence" value="ECO:0007669"/>
    <property type="project" value="TreeGrafter"/>
</dbReference>
<evidence type="ECO:0000256" key="3">
    <source>
        <dbReference type="ARBA" id="ARBA00022552"/>
    </source>
</evidence>
<dbReference type="AlphaFoldDB" id="A0AAV2PWS3"/>
<evidence type="ECO:0000259" key="9">
    <source>
        <dbReference type="Pfam" id="PF01728"/>
    </source>
</evidence>
<evidence type="ECO:0008006" key="14">
    <source>
        <dbReference type="Google" id="ProtNLM"/>
    </source>
</evidence>
<dbReference type="InterPro" id="IPR015507">
    <property type="entry name" value="rRNA-MeTfrase_E"/>
</dbReference>
<keyword evidence="7" id="KW-0539">Nucleus</keyword>
<evidence type="ECO:0000259" key="10">
    <source>
        <dbReference type="Pfam" id="PF07780"/>
    </source>
</evidence>
<evidence type="ECO:0000256" key="4">
    <source>
        <dbReference type="ARBA" id="ARBA00022603"/>
    </source>
</evidence>
<dbReference type="InterPro" id="IPR002877">
    <property type="entry name" value="RNA_MeTrfase_FtsJ_dom"/>
</dbReference>
<dbReference type="GO" id="GO:0016435">
    <property type="term" value="F:rRNA (guanine) methyltransferase activity"/>
    <property type="evidence" value="ECO:0007669"/>
    <property type="project" value="TreeGrafter"/>
</dbReference>
<feature type="region of interest" description="Disordered" evidence="8">
    <location>
        <begin position="589"/>
        <end position="666"/>
    </location>
</feature>
<gene>
    <name evidence="12" type="ORF">MNOR_LOCUS4601</name>
</gene>
<comment type="caution">
    <text evidence="12">The sequence shown here is derived from an EMBL/GenBank/DDBJ whole genome shotgun (WGS) entry which is preliminary data.</text>
</comment>
<dbReference type="HAMAP" id="MF_03163">
    <property type="entry name" value="RNA_methyltr_E_SPB1"/>
    <property type="match status" value="1"/>
</dbReference>
<dbReference type="InterPro" id="IPR024576">
    <property type="entry name" value="rRNA_MeTfrase_Spb1_DUF3381"/>
</dbReference>
<dbReference type="Pfam" id="PF07780">
    <property type="entry name" value="Spb1_C"/>
    <property type="match status" value="1"/>
</dbReference>
<dbReference type="InterPro" id="IPR012920">
    <property type="entry name" value="rRNA_MeTfrase_SPB1-like_C"/>
</dbReference>
<feature type="region of interest" description="Disordered" evidence="8">
    <location>
        <begin position="805"/>
        <end position="854"/>
    </location>
</feature>
<keyword evidence="4" id="KW-0489">Methyltransferase</keyword>
<evidence type="ECO:0000256" key="1">
    <source>
        <dbReference type="ARBA" id="ARBA00004604"/>
    </source>
</evidence>
<dbReference type="HAMAP" id="MF_01547">
    <property type="entry name" value="RNA_methyltr_E"/>
    <property type="match status" value="1"/>
</dbReference>
<dbReference type="EMBL" id="CAXKWB010001691">
    <property type="protein sequence ID" value="CAL4065143.1"/>
    <property type="molecule type" value="Genomic_DNA"/>
</dbReference>
<evidence type="ECO:0000256" key="7">
    <source>
        <dbReference type="ARBA" id="ARBA00023242"/>
    </source>
</evidence>
<feature type="compositionally biased region" description="Basic residues" evidence="8">
    <location>
        <begin position="829"/>
        <end position="854"/>
    </location>
</feature>
<dbReference type="Gene3D" id="3.40.50.150">
    <property type="entry name" value="Vaccinia Virus protein VP39"/>
    <property type="match status" value="1"/>
</dbReference>
<evidence type="ECO:0000313" key="13">
    <source>
        <dbReference type="Proteomes" id="UP001497623"/>
    </source>
</evidence>
<evidence type="ECO:0000256" key="8">
    <source>
        <dbReference type="SAM" id="MobiDB-lite"/>
    </source>
</evidence>
<dbReference type="GO" id="GO:0005730">
    <property type="term" value="C:nucleolus"/>
    <property type="evidence" value="ECO:0007669"/>
    <property type="project" value="UniProtKB-SubCell"/>
</dbReference>
<feature type="region of interest" description="Disordered" evidence="8">
    <location>
        <begin position="351"/>
        <end position="374"/>
    </location>
</feature>
<evidence type="ECO:0000313" key="12">
    <source>
        <dbReference type="EMBL" id="CAL4065143.1"/>
    </source>
</evidence>
<keyword evidence="3" id="KW-0698">rRNA processing</keyword>
<dbReference type="InterPro" id="IPR028589">
    <property type="entry name" value="SPB1-like"/>
</dbReference>
<feature type="region of interest" description="Disordered" evidence="8">
    <location>
        <begin position="745"/>
        <end position="775"/>
    </location>
</feature>
<feature type="non-terminal residue" evidence="12">
    <location>
        <position position="1"/>
    </location>
</feature>
<sequence>KCKHWSTRESRVIVYIFIKMGKKTKTGKHRRDVFYRKAKEAGYRARAAYKLIQLNSKYEFLQKSKVCIDLCAAPGSWMQVATKYMPVSSIIVGIDLVPIKPIHNCIAVQGDITTEKVRQELRGTLKTWKADLVLHDGAPNVGQNWIHDAYQQNLLVLHSFKLACEFLQKGGTFVTKVFRSKDYFNLEYVFRKLFKKVEATKPQASRYESAEIFVVCSHYLAPAKIDPQFFDAKSVFQELDPEPQNKLNIIQPTKDKKKREGYAEGATILFNSVPVSEFINSANFVSVLQDANEFNFDDDNIRNHKSTTNEVVECCKDIRVLGRRELRLLLTWRKNLKADIDAKAKKAKSLDADTASKEVLPTKTEEEIEDEELDEVQKEINKLKEDEARSDRQARRKVAKSTKKLEERLRLKAVIPGDIGPTEAQSKGLFSLDTLSQVSTLKNVVDQSADVVMDTDDEDGDSGDENDGRRKYVAYERDTGRLSKSGQYYKATGEADSDADSDGEDDEDVEGLGFKKSTEKLEDPTEDDDMEEGEKRNPLLTDLVGDKKEAKKARKAELWFSKDIFKDAETEADEDMGLELAMQNHVLKGGKIKQKKGIIQEDNNNAVPDEEKAKDAPDTDSEESDSDSDTDSETENTPIGPQMIGSAIGPGAGGAALRPSKKRGLDPVGLSLATQMIHSKKAKRDITDAAWNRYMFGGLDDLPKWFTEDERKHNMPQIEVDREDLKMYRERSKDVNVRSIKKVVEAKARKARRVKKRVEKTRKKAENITENADMSEREKALEVKRLYAKAMAPMTKKKETKYVVMKKSGGGAKPKGQKGPYKMVDKRMKKEVKAKKRSEKSAKGKGSKGRGKKR</sequence>
<proteinExistence type="inferred from homology"/>
<dbReference type="SUPFAM" id="SSF53335">
    <property type="entry name" value="S-adenosyl-L-methionine-dependent methyltransferases"/>
    <property type="match status" value="1"/>
</dbReference>
<reference evidence="12 13" key="1">
    <citation type="submission" date="2024-05" db="EMBL/GenBank/DDBJ databases">
        <authorList>
            <person name="Wallberg A."/>
        </authorList>
    </citation>
    <scope>NUCLEOTIDE SEQUENCE [LARGE SCALE GENOMIC DNA]</scope>
</reference>
<feature type="domain" description="DUF3381" evidence="11">
    <location>
        <begin position="252"/>
        <end position="408"/>
    </location>
</feature>
<feature type="compositionally biased region" description="Basic residues" evidence="8">
    <location>
        <begin position="749"/>
        <end position="763"/>
    </location>
</feature>
<feature type="compositionally biased region" description="Basic and acidic residues" evidence="8">
    <location>
        <begin position="466"/>
        <end position="481"/>
    </location>
</feature>
<keyword evidence="5" id="KW-0808">Transferase</keyword>
<dbReference type="PANTHER" id="PTHR10920">
    <property type="entry name" value="RIBOSOMAL RNA METHYLTRANSFERASE"/>
    <property type="match status" value="1"/>
</dbReference>
<feature type="region of interest" description="Disordered" evidence="8">
    <location>
        <begin position="442"/>
        <end position="549"/>
    </location>
</feature>
<feature type="domain" description="Ribosomal RNA methyltransferase SPB1-like C-terminal" evidence="10">
    <location>
        <begin position="609"/>
        <end position="840"/>
    </location>
</feature>
<dbReference type="FunFam" id="3.40.50.150:FF:000004">
    <property type="entry name" value="AdoMet-dependent rRNA methyltransferase SPB1"/>
    <property type="match status" value="1"/>
</dbReference>
<keyword evidence="2" id="KW-0690">Ribosome biogenesis</keyword>
<feature type="compositionally biased region" description="Acidic residues" evidence="8">
    <location>
        <begin position="495"/>
        <end position="510"/>
    </location>
</feature>
<dbReference type="GO" id="GO:0000466">
    <property type="term" value="P:maturation of 5.8S rRNA from tricistronic rRNA transcript (SSU-rRNA, 5.8S rRNA, LSU-rRNA)"/>
    <property type="evidence" value="ECO:0007669"/>
    <property type="project" value="TreeGrafter"/>
</dbReference>
<organism evidence="12 13">
    <name type="scientific">Meganyctiphanes norvegica</name>
    <name type="common">Northern krill</name>
    <name type="synonym">Thysanopoda norvegica</name>
    <dbReference type="NCBI Taxonomy" id="48144"/>
    <lineage>
        <taxon>Eukaryota</taxon>
        <taxon>Metazoa</taxon>
        <taxon>Ecdysozoa</taxon>
        <taxon>Arthropoda</taxon>
        <taxon>Crustacea</taxon>
        <taxon>Multicrustacea</taxon>
        <taxon>Malacostraca</taxon>
        <taxon>Eumalacostraca</taxon>
        <taxon>Eucarida</taxon>
        <taxon>Euphausiacea</taxon>
        <taxon>Euphausiidae</taxon>
        <taxon>Meganyctiphanes</taxon>
    </lineage>
</organism>
<dbReference type="Pfam" id="PF01728">
    <property type="entry name" value="FtsJ"/>
    <property type="match status" value="1"/>
</dbReference>
<dbReference type="Proteomes" id="UP001497623">
    <property type="component" value="Unassembled WGS sequence"/>
</dbReference>
<feature type="domain" description="Ribosomal RNA methyltransferase FtsJ" evidence="9">
    <location>
        <begin position="43"/>
        <end position="218"/>
    </location>
</feature>
<comment type="subcellular location">
    <subcellularLocation>
        <location evidence="1">Nucleus</location>
        <location evidence="1">Nucleolus</location>
    </subcellularLocation>
</comment>
<accession>A0AAV2PWS3</accession>